<proteinExistence type="predicted"/>
<dbReference type="RefSeq" id="WP_251803011.1">
    <property type="nucleotide sequence ID" value="NZ_JAMQOL010000058.1"/>
</dbReference>
<dbReference type="Proteomes" id="UP001523216">
    <property type="component" value="Unassembled WGS sequence"/>
</dbReference>
<accession>A0ABT0YB81</accession>
<keyword evidence="2" id="KW-1185">Reference proteome</keyword>
<organism evidence="1 2">
    <name type="scientific">Paractinoplanes hotanensis</name>
    <dbReference type="NCBI Taxonomy" id="2906497"/>
    <lineage>
        <taxon>Bacteria</taxon>
        <taxon>Bacillati</taxon>
        <taxon>Actinomycetota</taxon>
        <taxon>Actinomycetes</taxon>
        <taxon>Micromonosporales</taxon>
        <taxon>Micromonosporaceae</taxon>
        <taxon>Paractinoplanes</taxon>
    </lineage>
</organism>
<dbReference type="EMBL" id="JAMQOL010000058">
    <property type="protein sequence ID" value="MCM4083304.1"/>
    <property type="molecule type" value="Genomic_DNA"/>
</dbReference>
<sequence>MWAAATPAAPASNAGVDLVVQAAIHDVRVAAMPMMLLRAAMPEPAAWPRLQAWSGLLAWLDGLDLVGESGCRAEFALEQAQQEAGAEGERQHGLVRLAGLIRLAGLARRRPQACDTPARADGW</sequence>
<comment type="caution">
    <text evidence="1">The sequence shown here is derived from an EMBL/GenBank/DDBJ whole genome shotgun (WGS) entry which is preliminary data.</text>
</comment>
<name>A0ABT0YB81_9ACTN</name>
<reference evidence="1 2" key="1">
    <citation type="submission" date="2022-06" db="EMBL/GenBank/DDBJ databases">
        <title>Actinoplanes abujensis sp. nov., isolated from Nigerian arid soil.</title>
        <authorList>
            <person name="Ding P."/>
        </authorList>
    </citation>
    <scope>NUCLEOTIDE SEQUENCE [LARGE SCALE GENOMIC DNA]</scope>
    <source>
        <strain evidence="2">TRM88002</strain>
    </source>
</reference>
<evidence type="ECO:0000313" key="2">
    <source>
        <dbReference type="Proteomes" id="UP001523216"/>
    </source>
</evidence>
<protein>
    <submittedName>
        <fullName evidence="1">Uncharacterized protein</fullName>
    </submittedName>
</protein>
<gene>
    <name evidence="1" type="ORF">LXN57_37730</name>
</gene>
<evidence type="ECO:0000313" key="1">
    <source>
        <dbReference type="EMBL" id="MCM4083304.1"/>
    </source>
</evidence>